<dbReference type="RefSeq" id="WP_123929984.1">
    <property type="nucleotide sequence ID" value="NZ_CP033896.1"/>
</dbReference>
<dbReference type="PANTHER" id="PTHR48098:SF1">
    <property type="entry name" value="DIACYLGLYCEROL ACYLTRANSFERASE_MYCOLYLTRANSFERASE AG85A"/>
    <property type="match status" value="1"/>
</dbReference>
<dbReference type="SUPFAM" id="SSF53474">
    <property type="entry name" value="alpha/beta-Hydrolases"/>
    <property type="match status" value="1"/>
</dbReference>
<dbReference type="Gene3D" id="3.40.50.1820">
    <property type="entry name" value="alpha/beta hydrolase"/>
    <property type="match status" value="1"/>
</dbReference>
<dbReference type="PANTHER" id="PTHR48098">
    <property type="entry name" value="ENTEROCHELIN ESTERASE-RELATED"/>
    <property type="match status" value="1"/>
</dbReference>
<dbReference type="InterPro" id="IPR050583">
    <property type="entry name" value="Mycobacterial_A85_antigen"/>
</dbReference>
<gene>
    <name evidence="2" type="primary">fbpA3</name>
    <name evidence="2" type="ORF">CCHOA_10735</name>
</gene>
<dbReference type="Proteomes" id="UP000269019">
    <property type="component" value="Chromosome"/>
</dbReference>
<dbReference type="OrthoDB" id="4510758at2"/>
<dbReference type="InterPro" id="IPR029058">
    <property type="entry name" value="AB_hydrolase_fold"/>
</dbReference>
<accession>A0A3G6J957</accession>
<keyword evidence="3" id="KW-1185">Reference proteome</keyword>
<dbReference type="EMBL" id="CP033896">
    <property type="protein sequence ID" value="AZA14526.1"/>
    <property type="molecule type" value="Genomic_DNA"/>
</dbReference>
<keyword evidence="1" id="KW-0732">Signal</keyword>
<organism evidence="2 3">
    <name type="scientific">Corynebacterium choanae</name>
    <dbReference type="NCBI Taxonomy" id="1862358"/>
    <lineage>
        <taxon>Bacteria</taxon>
        <taxon>Bacillati</taxon>
        <taxon>Actinomycetota</taxon>
        <taxon>Actinomycetes</taxon>
        <taxon>Mycobacteriales</taxon>
        <taxon>Corynebacteriaceae</taxon>
        <taxon>Corynebacterium</taxon>
    </lineage>
</organism>
<feature type="signal peptide" evidence="1">
    <location>
        <begin position="1"/>
        <end position="29"/>
    </location>
</feature>
<keyword evidence="2" id="KW-0808">Transferase</keyword>
<evidence type="ECO:0000313" key="2">
    <source>
        <dbReference type="EMBL" id="AZA14526.1"/>
    </source>
</evidence>
<keyword evidence="2" id="KW-0012">Acyltransferase</keyword>
<evidence type="ECO:0000313" key="3">
    <source>
        <dbReference type="Proteomes" id="UP000269019"/>
    </source>
</evidence>
<dbReference type="AlphaFoldDB" id="A0A3G6J957"/>
<sequence precursor="true">MKLTTRLASTLSAAAMIAASFTGIPAANAGTPAASVAGDTPRAVVTQGEKELWGWQPRWRDIIATNPERLHEVWAYSPSMNRDVPLFVISPRDNSVPRPIVYVLNGGDGGEGNANWVKQTDIVDFYADKDVWVVIPMAGKFSYYTDWVQDSPFLGGKQNWETFMTKELPEPLERALGANGQRAILGMSMSATTTLLYAEHQPGFYDMIGSFSGCAQTSAGAPLEYLRLTLNRGKSTPEMMWGPVGGPTFAYNDALLNAEKLRGQQMYISAGTGTAGPHDLWSTPYTQYGDSLQVGVHVINGGIIEAAVNRCTHDLKAKLDKAGIGADWNLRPVGTHSWGYWQDDLRLSWPVIARSFGWQQ</sequence>
<dbReference type="InterPro" id="IPR000801">
    <property type="entry name" value="Esterase-like"/>
</dbReference>
<proteinExistence type="predicted"/>
<name>A0A3G6J957_9CORY</name>
<dbReference type="GO" id="GO:0050348">
    <property type="term" value="F:trehalose O-mycolyltransferase activity"/>
    <property type="evidence" value="ECO:0007669"/>
    <property type="project" value="UniProtKB-EC"/>
</dbReference>
<reference evidence="2 3" key="1">
    <citation type="submission" date="2018-11" db="EMBL/GenBank/DDBJ databases">
        <authorList>
            <person name="Kleinhagauer T."/>
            <person name="Glaeser S.P."/>
            <person name="Spergser J."/>
            <person name="Ruckert C."/>
            <person name="Kaempfer P."/>
            <person name="Busse H.-J."/>
        </authorList>
    </citation>
    <scope>NUCLEOTIDE SEQUENCE [LARGE SCALE GENOMIC DNA]</scope>
    <source>
        <strain evidence="2 3">200CH</strain>
    </source>
</reference>
<dbReference type="KEGG" id="ccho:CCHOA_10735"/>
<dbReference type="EC" id="2.3.1.122" evidence="2"/>
<protein>
    <submittedName>
        <fullName evidence="2">Diacylglycerol acyltransferase/mycolyltransferase Ag85A</fullName>
        <ecNumber evidence="2">2.3.1.122</ecNumber>
    </submittedName>
</protein>
<evidence type="ECO:0000256" key="1">
    <source>
        <dbReference type="SAM" id="SignalP"/>
    </source>
</evidence>
<feature type="chain" id="PRO_5018237876" evidence="1">
    <location>
        <begin position="30"/>
        <end position="360"/>
    </location>
</feature>
<dbReference type="Pfam" id="PF00756">
    <property type="entry name" value="Esterase"/>
    <property type="match status" value="1"/>
</dbReference>